<comment type="caution">
    <text evidence="2">The sequence shown here is derived from an EMBL/GenBank/DDBJ whole genome shotgun (WGS) entry which is preliminary data.</text>
</comment>
<evidence type="ECO:0000313" key="3">
    <source>
        <dbReference type="Proteomes" id="UP001069802"/>
    </source>
</evidence>
<gene>
    <name evidence="2" type="ORF">O4H49_09285</name>
</gene>
<feature type="region of interest" description="Disordered" evidence="1">
    <location>
        <begin position="1"/>
        <end position="69"/>
    </location>
</feature>
<reference evidence="2" key="1">
    <citation type="submission" date="2022-12" db="EMBL/GenBank/DDBJ databases">
        <title>Bacterial isolates from different developmental stages of Nematostella vectensis.</title>
        <authorList>
            <person name="Fraune S."/>
        </authorList>
    </citation>
    <scope>NUCLEOTIDE SEQUENCE</scope>
    <source>
        <strain evidence="2">G21630-S1</strain>
    </source>
</reference>
<dbReference type="EMBL" id="JAPWGY010000003">
    <property type="protein sequence ID" value="MCZ4280968.1"/>
    <property type="molecule type" value="Genomic_DNA"/>
</dbReference>
<accession>A0ABT4LIN9</accession>
<protein>
    <submittedName>
        <fullName evidence="2">Uncharacterized protein</fullName>
    </submittedName>
</protein>
<evidence type="ECO:0000313" key="2">
    <source>
        <dbReference type="EMBL" id="MCZ4280968.1"/>
    </source>
</evidence>
<proteinExistence type="predicted"/>
<evidence type="ECO:0000256" key="1">
    <source>
        <dbReference type="SAM" id="MobiDB-lite"/>
    </source>
</evidence>
<sequence>MLKITELPPATSVDRTQGSVAGETGRVDGKSSKPEAEAETSVTGDIGPEGEELASLPPEKAKPELEVDDNPEQLIGLDAAGLEELLGTPKLIRQESPAEIWQYNAADCVLDLVFYDALTSYVEARNAAVQPMDKRSCFRSLLLARQRP</sequence>
<organism evidence="2 3">
    <name type="scientific">Kiloniella laminariae</name>
    <dbReference type="NCBI Taxonomy" id="454162"/>
    <lineage>
        <taxon>Bacteria</taxon>
        <taxon>Pseudomonadati</taxon>
        <taxon>Pseudomonadota</taxon>
        <taxon>Alphaproteobacteria</taxon>
        <taxon>Rhodospirillales</taxon>
        <taxon>Kiloniellaceae</taxon>
        <taxon>Kiloniella</taxon>
    </lineage>
</organism>
<dbReference type="RefSeq" id="WP_269423154.1">
    <property type="nucleotide sequence ID" value="NZ_JAPWGY010000003.1"/>
</dbReference>
<feature type="compositionally biased region" description="Basic and acidic residues" evidence="1">
    <location>
        <begin position="25"/>
        <end position="36"/>
    </location>
</feature>
<keyword evidence="3" id="KW-1185">Reference proteome</keyword>
<name>A0ABT4LIN9_9PROT</name>
<dbReference type="Proteomes" id="UP001069802">
    <property type="component" value="Unassembled WGS sequence"/>
</dbReference>